<dbReference type="EMBL" id="OB673863">
    <property type="protein sequence ID" value="CAD7235630.1"/>
    <property type="molecule type" value="Genomic_DNA"/>
</dbReference>
<organism evidence="1">
    <name type="scientific">Cyprideis torosa</name>
    <dbReference type="NCBI Taxonomy" id="163714"/>
    <lineage>
        <taxon>Eukaryota</taxon>
        <taxon>Metazoa</taxon>
        <taxon>Ecdysozoa</taxon>
        <taxon>Arthropoda</taxon>
        <taxon>Crustacea</taxon>
        <taxon>Oligostraca</taxon>
        <taxon>Ostracoda</taxon>
        <taxon>Podocopa</taxon>
        <taxon>Podocopida</taxon>
        <taxon>Cytherocopina</taxon>
        <taxon>Cytheroidea</taxon>
        <taxon>Cytherideidae</taxon>
        <taxon>Cyprideis</taxon>
    </lineage>
</organism>
<proteinExistence type="predicted"/>
<reference evidence="1" key="1">
    <citation type="submission" date="2020-11" db="EMBL/GenBank/DDBJ databases">
        <authorList>
            <person name="Tran Van P."/>
        </authorList>
    </citation>
    <scope>NUCLEOTIDE SEQUENCE</scope>
</reference>
<feature type="non-terminal residue" evidence="1">
    <location>
        <position position="1"/>
    </location>
</feature>
<accession>A0A7R8WPC9</accession>
<evidence type="ECO:0000313" key="1">
    <source>
        <dbReference type="EMBL" id="CAD7235630.1"/>
    </source>
</evidence>
<name>A0A7R8WPC9_9CRUS</name>
<dbReference type="AlphaFoldDB" id="A0A7R8WPC9"/>
<protein>
    <submittedName>
        <fullName evidence="1">Uncharacterized protein</fullName>
    </submittedName>
</protein>
<gene>
    <name evidence="1" type="ORF">CTOB1V02_LOCUS13445</name>
</gene>
<sequence>MDSIGSVELPRPFSPSMYEVNNWSNEATELSAVAPLQTLGTPSRDLAEVEPYQEPFEDLLDLKPRPPSVAPICIKPHSYNSVPGNFGYSFMINEGGHGTKIVKINDVSGTLFINRMQIFSISHSCNMFPGISLNIRTALVFT</sequence>